<evidence type="ECO:0000313" key="5">
    <source>
        <dbReference type="EMBL" id="ROO88183.1"/>
    </source>
</evidence>
<evidence type="ECO:0000256" key="1">
    <source>
        <dbReference type="ARBA" id="ARBA00001947"/>
    </source>
</evidence>
<dbReference type="AlphaFoldDB" id="A0A3N1D3S2"/>
<evidence type="ECO:0000313" key="6">
    <source>
        <dbReference type="Proteomes" id="UP000272400"/>
    </source>
</evidence>
<evidence type="ECO:0000256" key="2">
    <source>
        <dbReference type="ARBA" id="ARBA00022723"/>
    </source>
</evidence>
<dbReference type="Proteomes" id="UP000272400">
    <property type="component" value="Unassembled WGS sequence"/>
</dbReference>
<proteinExistence type="predicted"/>
<dbReference type="InterPro" id="IPR036291">
    <property type="entry name" value="NAD(P)-bd_dom_sf"/>
</dbReference>
<reference evidence="5 6" key="1">
    <citation type="submission" date="2018-11" db="EMBL/GenBank/DDBJ databases">
        <title>Sequencing the genomes of 1000 actinobacteria strains.</title>
        <authorList>
            <person name="Klenk H.-P."/>
        </authorList>
    </citation>
    <scope>NUCLEOTIDE SEQUENCE [LARGE SCALE GENOMIC DNA]</scope>
    <source>
        <strain evidence="5 6">DSM 44254</strain>
    </source>
</reference>
<feature type="domain" description="Alcohol dehydrogenase-like N-terminal" evidence="4">
    <location>
        <begin position="88"/>
        <end position="202"/>
    </location>
</feature>
<dbReference type="Gene3D" id="3.40.50.720">
    <property type="entry name" value="NAD(P)-binding Rossmann-like Domain"/>
    <property type="match status" value="1"/>
</dbReference>
<dbReference type="PANTHER" id="PTHR42813:SF7">
    <property type="entry name" value="ALCOHOL DEHYDROGENASE (ZN-DEPENDENT)-RELATED"/>
    <property type="match status" value="1"/>
</dbReference>
<keyword evidence="3" id="KW-0862">Zinc</keyword>
<organism evidence="5 6">
    <name type="scientific">Actinocorallia herbida</name>
    <dbReference type="NCBI Taxonomy" id="58109"/>
    <lineage>
        <taxon>Bacteria</taxon>
        <taxon>Bacillati</taxon>
        <taxon>Actinomycetota</taxon>
        <taxon>Actinomycetes</taxon>
        <taxon>Streptosporangiales</taxon>
        <taxon>Thermomonosporaceae</taxon>
        <taxon>Actinocorallia</taxon>
    </lineage>
</organism>
<gene>
    <name evidence="5" type="ORF">EDD29_5845</name>
</gene>
<comment type="caution">
    <text evidence="5">The sequence shown here is derived from an EMBL/GenBank/DDBJ whole genome shotgun (WGS) entry which is preliminary data.</text>
</comment>
<sequence>MPLSRFRPYGTVRQLVTTDPRDLAAASQALFGWSAGQRASRLREAATVAALEQVRPRRERMRALVAGQDGRLAWRRVLAPPPPGPLGATVHPIAMATCDLDRALVLGRTPFPRPLQLGHECVAEVVAVGSRVRTVRVGDRVVVPFEISCGECGACRTGLTGSCRAVPPASMYGFGLAGGHWGGAYADLVGVPFADAMLVPLPEGVPPAAAASLADTVCDGFRHVAPHLPRLLERDPDAEVLIIGALPARYPFSVSTALYAGLTARSMGARRVTFCDARGQVREEAARLGLEAIRPAELRRRDLAPLVVDISGSPRGMRTALAKTAPDGVCSSVGTLRHSARIPASLLFIRNVTLHIGRAHTRTLIPRVLELVTTGALRPETVTTRLADLDDAPEVLTDHMATDATKTVLTTG</sequence>
<keyword evidence="6" id="KW-1185">Reference proteome</keyword>
<evidence type="ECO:0000259" key="4">
    <source>
        <dbReference type="Pfam" id="PF08240"/>
    </source>
</evidence>
<dbReference type="InterPro" id="IPR011032">
    <property type="entry name" value="GroES-like_sf"/>
</dbReference>
<accession>A0A3N1D3S2</accession>
<evidence type="ECO:0000256" key="3">
    <source>
        <dbReference type="ARBA" id="ARBA00022833"/>
    </source>
</evidence>
<dbReference type="InterPro" id="IPR013154">
    <property type="entry name" value="ADH-like_N"/>
</dbReference>
<dbReference type="Pfam" id="PF08240">
    <property type="entry name" value="ADH_N"/>
    <property type="match status" value="1"/>
</dbReference>
<dbReference type="SUPFAM" id="SSF51735">
    <property type="entry name" value="NAD(P)-binding Rossmann-fold domains"/>
    <property type="match status" value="1"/>
</dbReference>
<keyword evidence="2" id="KW-0479">Metal-binding</keyword>
<dbReference type="Gene3D" id="3.90.180.10">
    <property type="entry name" value="Medium-chain alcohol dehydrogenases, catalytic domain"/>
    <property type="match status" value="1"/>
</dbReference>
<protein>
    <submittedName>
        <fullName evidence="5">Alcohol dehydrogenase</fullName>
    </submittedName>
</protein>
<dbReference type="EMBL" id="RJKE01000001">
    <property type="protein sequence ID" value="ROO88183.1"/>
    <property type="molecule type" value="Genomic_DNA"/>
</dbReference>
<dbReference type="OrthoDB" id="241504at2"/>
<dbReference type="SUPFAM" id="SSF50129">
    <property type="entry name" value="GroES-like"/>
    <property type="match status" value="1"/>
</dbReference>
<comment type="cofactor">
    <cofactor evidence="1">
        <name>Zn(2+)</name>
        <dbReference type="ChEBI" id="CHEBI:29105"/>
    </cofactor>
</comment>
<dbReference type="GO" id="GO:0046872">
    <property type="term" value="F:metal ion binding"/>
    <property type="evidence" value="ECO:0007669"/>
    <property type="project" value="UniProtKB-KW"/>
</dbReference>
<name>A0A3N1D3S2_9ACTN</name>
<dbReference type="PANTHER" id="PTHR42813">
    <property type="entry name" value="ZINC-TYPE ALCOHOL DEHYDROGENASE-LIKE"/>
    <property type="match status" value="1"/>
</dbReference>